<evidence type="ECO:0000256" key="4">
    <source>
        <dbReference type="ARBA" id="ARBA00022679"/>
    </source>
</evidence>
<evidence type="ECO:0000313" key="11">
    <source>
        <dbReference type="Proteomes" id="UP000178448"/>
    </source>
</evidence>
<feature type="domain" description="Glycosyltransferase RgtA/B/C/D-like" evidence="9">
    <location>
        <begin position="58"/>
        <end position="211"/>
    </location>
</feature>
<feature type="transmembrane region" description="Helical" evidence="8">
    <location>
        <begin position="44"/>
        <end position="64"/>
    </location>
</feature>
<proteinExistence type="predicted"/>
<gene>
    <name evidence="10" type="ORF">A2Z33_03735</name>
</gene>
<name>A0A1F5YVT5_9BACT</name>
<evidence type="ECO:0000313" key="10">
    <source>
        <dbReference type="EMBL" id="OGG04235.1"/>
    </source>
</evidence>
<feature type="transmembrane region" description="Helical" evidence="8">
    <location>
        <begin position="281"/>
        <end position="299"/>
    </location>
</feature>
<keyword evidence="4" id="KW-0808">Transferase</keyword>
<keyword evidence="3" id="KW-0328">Glycosyltransferase</keyword>
<dbReference type="GO" id="GO:0016763">
    <property type="term" value="F:pentosyltransferase activity"/>
    <property type="evidence" value="ECO:0007669"/>
    <property type="project" value="TreeGrafter"/>
</dbReference>
<feature type="transmembrane region" description="Helical" evidence="8">
    <location>
        <begin position="338"/>
        <end position="358"/>
    </location>
</feature>
<comment type="caution">
    <text evidence="10">The sequence shown here is derived from an EMBL/GenBank/DDBJ whole genome shotgun (WGS) entry which is preliminary data.</text>
</comment>
<keyword evidence="6 8" id="KW-1133">Transmembrane helix</keyword>
<dbReference type="PANTHER" id="PTHR33908:SF3">
    <property type="entry name" value="UNDECAPRENYL PHOSPHATE-ALPHA-4-AMINO-4-DEOXY-L-ARABINOSE ARABINOSYL TRANSFERASE"/>
    <property type="match status" value="1"/>
</dbReference>
<accession>A0A1F5YVT5</accession>
<evidence type="ECO:0000256" key="6">
    <source>
        <dbReference type="ARBA" id="ARBA00022989"/>
    </source>
</evidence>
<organism evidence="10 11">
    <name type="scientific">Candidatus Gottesmanbacteria bacterium RBG_16_52_11</name>
    <dbReference type="NCBI Taxonomy" id="1798374"/>
    <lineage>
        <taxon>Bacteria</taxon>
        <taxon>Candidatus Gottesmaniibacteriota</taxon>
    </lineage>
</organism>
<sequence length="518" mass="56702">MKKSFLQLSAVIGIYLIAALYKLSEIPGEWYGDITALQSQVSEILKGSFPLGFLLGSGPLYPYFAAVFVKFLGVSYMTYKVATVSAGAVGLTLTYAYARELGGRRLAVVSGILLSVSSWYLAWARLGSTPVMATPVLSAGMMLCLLRYHRSGRVIWLGTGALLSGLGLFTYPGAYFYPLTYLAAFVILRLRTLINIRTAKELTVIALCLIPLITGFTRIVLSQPAQFLDKQGYLGAKLFPALSQDSNVVAAKLAANAAKTWGSFLFTGDIIFRTNVPGSPHLDPVSGVLFFTGILILLISRNQRKLVPFLIIPLLLIPVPSMSPALPDGEVPSITRTYGMLPFVVITAGIGILAAGEWVRKRTGKYHSQIVIGIIVITAAVFNLNKYFSQYPKSLPNRNSPYGRIIADNIDTLQPEMPVYMPGCCWGEWGQPEVHGVYYVLKNKTGRENIILDQYQLTCREIDTANGALIILDPGDKLKIGRFTYCFPGAAGQLHTDRYGQKVFYSLLVPPGIRGIDR</sequence>
<feature type="transmembrane region" description="Helical" evidence="8">
    <location>
        <begin position="306"/>
        <end position="326"/>
    </location>
</feature>
<evidence type="ECO:0000259" key="9">
    <source>
        <dbReference type="Pfam" id="PF13231"/>
    </source>
</evidence>
<evidence type="ECO:0000256" key="8">
    <source>
        <dbReference type="SAM" id="Phobius"/>
    </source>
</evidence>
<dbReference type="EMBL" id="MFJD01000004">
    <property type="protein sequence ID" value="OGG04235.1"/>
    <property type="molecule type" value="Genomic_DNA"/>
</dbReference>
<dbReference type="AlphaFoldDB" id="A0A1F5YVT5"/>
<dbReference type="GO" id="GO:0009103">
    <property type="term" value="P:lipopolysaccharide biosynthetic process"/>
    <property type="evidence" value="ECO:0007669"/>
    <property type="project" value="UniProtKB-ARBA"/>
</dbReference>
<evidence type="ECO:0000256" key="1">
    <source>
        <dbReference type="ARBA" id="ARBA00004651"/>
    </source>
</evidence>
<dbReference type="InterPro" id="IPR050297">
    <property type="entry name" value="LipidA_mod_glycosyltrf_83"/>
</dbReference>
<feature type="transmembrane region" description="Helical" evidence="8">
    <location>
        <begin position="202"/>
        <end position="221"/>
    </location>
</feature>
<evidence type="ECO:0000256" key="2">
    <source>
        <dbReference type="ARBA" id="ARBA00022475"/>
    </source>
</evidence>
<dbReference type="GO" id="GO:0010041">
    <property type="term" value="P:response to iron(III) ion"/>
    <property type="evidence" value="ECO:0007669"/>
    <property type="project" value="TreeGrafter"/>
</dbReference>
<keyword evidence="7 8" id="KW-0472">Membrane</keyword>
<dbReference type="GO" id="GO:0005886">
    <property type="term" value="C:plasma membrane"/>
    <property type="evidence" value="ECO:0007669"/>
    <property type="project" value="UniProtKB-SubCell"/>
</dbReference>
<feature type="transmembrane region" description="Helical" evidence="8">
    <location>
        <begin position="6"/>
        <end position="23"/>
    </location>
</feature>
<evidence type="ECO:0000256" key="5">
    <source>
        <dbReference type="ARBA" id="ARBA00022692"/>
    </source>
</evidence>
<dbReference type="Pfam" id="PF13231">
    <property type="entry name" value="PMT_2"/>
    <property type="match status" value="1"/>
</dbReference>
<reference evidence="10 11" key="1">
    <citation type="journal article" date="2016" name="Nat. Commun.">
        <title>Thousands of microbial genomes shed light on interconnected biogeochemical processes in an aquifer system.</title>
        <authorList>
            <person name="Anantharaman K."/>
            <person name="Brown C.T."/>
            <person name="Hug L.A."/>
            <person name="Sharon I."/>
            <person name="Castelle C.J."/>
            <person name="Probst A.J."/>
            <person name="Thomas B.C."/>
            <person name="Singh A."/>
            <person name="Wilkins M.J."/>
            <person name="Karaoz U."/>
            <person name="Brodie E.L."/>
            <person name="Williams K.H."/>
            <person name="Hubbard S.S."/>
            <person name="Banfield J.F."/>
        </authorList>
    </citation>
    <scope>NUCLEOTIDE SEQUENCE [LARGE SCALE GENOMIC DNA]</scope>
</reference>
<evidence type="ECO:0000256" key="3">
    <source>
        <dbReference type="ARBA" id="ARBA00022676"/>
    </source>
</evidence>
<feature type="transmembrane region" description="Helical" evidence="8">
    <location>
        <begin position="175"/>
        <end position="190"/>
    </location>
</feature>
<protein>
    <recommendedName>
        <fullName evidence="9">Glycosyltransferase RgtA/B/C/D-like domain-containing protein</fullName>
    </recommendedName>
</protein>
<keyword evidence="5 8" id="KW-0812">Transmembrane</keyword>
<feature type="transmembrane region" description="Helical" evidence="8">
    <location>
        <begin position="105"/>
        <end position="123"/>
    </location>
</feature>
<dbReference type="STRING" id="1798374.A2Z33_03735"/>
<dbReference type="PANTHER" id="PTHR33908">
    <property type="entry name" value="MANNOSYLTRANSFERASE YKCB-RELATED"/>
    <property type="match status" value="1"/>
</dbReference>
<dbReference type="Proteomes" id="UP000178448">
    <property type="component" value="Unassembled WGS sequence"/>
</dbReference>
<feature type="transmembrane region" description="Helical" evidence="8">
    <location>
        <begin position="370"/>
        <end position="388"/>
    </location>
</feature>
<evidence type="ECO:0000256" key="7">
    <source>
        <dbReference type="ARBA" id="ARBA00023136"/>
    </source>
</evidence>
<dbReference type="InterPro" id="IPR038731">
    <property type="entry name" value="RgtA/B/C-like"/>
</dbReference>
<comment type="subcellular location">
    <subcellularLocation>
        <location evidence="1">Cell membrane</location>
        <topology evidence="1">Multi-pass membrane protein</topology>
    </subcellularLocation>
</comment>
<keyword evidence="2" id="KW-1003">Cell membrane</keyword>